<dbReference type="EMBL" id="LXQA010737440">
    <property type="protein sequence ID" value="MCI68496.1"/>
    <property type="molecule type" value="Genomic_DNA"/>
</dbReference>
<comment type="caution">
    <text evidence="2">The sequence shown here is derived from an EMBL/GenBank/DDBJ whole genome shotgun (WGS) entry which is preliminary data.</text>
</comment>
<evidence type="ECO:0000256" key="1">
    <source>
        <dbReference type="SAM" id="SignalP"/>
    </source>
</evidence>
<feature type="non-terminal residue" evidence="2">
    <location>
        <position position="58"/>
    </location>
</feature>
<organism evidence="2 3">
    <name type="scientific">Trifolium medium</name>
    <dbReference type="NCBI Taxonomy" id="97028"/>
    <lineage>
        <taxon>Eukaryota</taxon>
        <taxon>Viridiplantae</taxon>
        <taxon>Streptophyta</taxon>
        <taxon>Embryophyta</taxon>
        <taxon>Tracheophyta</taxon>
        <taxon>Spermatophyta</taxon>
        <taxon>Magnoliopsida</taxon>
        <taxon>eudicotyledons</taxon>
        <taxon>Gunneridae</taxon>
        <taxon>Pentapetalae</taxon>
        <taxon>rosids</taxon>
        <taxon>fabids</taxon>
        <taxon>Fabales</taxon>
        <taxon>Fabaceae</taxon>
        <taxon>Papilionoideae</taxon>
        <taxon>50 kb inversion clade</taxon>
        <taxon>NPAAA clade</taxon>
        <taxon>Hologalegina</taxon>
        <taxon>IRL clade</taxon>
        <taxon>Trifolieae</taxon>
        <taxon>Trifolium</taxon>
    </lineage>
</organism>
<dbReference type="Proteomes" id="UP000265520">
    <property type="component" value="Unassembled WGS sequence"/>
</dbReference>
<proteinExistence type="predicted"/>
<feature type="signal peptide" evidence="1">
    <location>
        <begin position="1"/>
        <end position="18"/>
    </location>
</feature>
<evidence type="ECO:0000313" key="3">
    <source>
        <dbReference type="Proteomes" id="UP000265520"/>
    </source>
</evidence>
<evidence type="ECO:0000313" key="2">
    <source>
        <dbReference type="EMBL" id="MCI68496.1"/>
    </source>
</evidence>
<accession>A0A392U7Y4</accession>
<keyword evidence="3" id="KW-1185">Reference proteome</keyword>
<dbReference type="AlphaFoldDB" id="A0A392U7Y4"/>
<name>A0A392U7Y4_9FABA</name>
<reference evidence="2 3" key="1">
    <citation type="journal article" date="2018" name="Front. Plant Sci.">
        <title>Red Clover (Trifolium pratense) and Zigzag Clover (T. medium) - A Picture of Genomic Similarities and Differences.</title>
        <authorList>
            <person name="Dluhosova J."/>
            <person name="Istvanek J."/>
            <person name="Nedelnik J."/>
            <person name="Repkova J."/>
        </authorList>
    </citation>
    <scope>NUCLEOTIDE SEQUENCE [LARGE SCALE GENOMIC DNA]</scope>
    <source>
        <strain evidence="3">cv. 10/8</strain>
        <tissue evidence="2">Leaf</tissue>
    </source>
</reference>
<keyword evidence="1" id="KW-0732">Signal</keyword>
<sequence length="58" mass="6855">MWLCSAFRQALLFHRCRSLSLFDPHLFVVPLRAGKLPLLQNWALLVRILCWCESRILC</sequence>
<feature type="chain" id="PRO_5017271453" evidence="1">
    <location>
        <begin position="19"/>
        <end position="58"/>
    </location>
</feature>
<protein>
    <submittedName>
        <fullName evidence="2">Uncharacterized protein</fullName>
    </submittedName>
</protein>